<dbReference type="HAMAP" id="MF_00473">
    <property type="entry name" value="G6P_isomerase"/>
    <property type="match status" value="1"/>
</dbReference>
<dbReference type="AlphaFoldDB" id="A0A1I3QTN1"/>
<keyword evidence="3 8" id="KW-0312">Gluconeogenesis</keyword>
<dbReference type="InterPro" id="IPR035476">
    <property type="entry name" value="SIS_PGI_1"/>
</dbReference>
<evidence type="ECO:0000256" key="2">
    <source>
        <dbReference type="ARBA" id="ARBA00006604"/>
    </source>
</evidence>
<evidence type="ECO:0000256" key="4">
    <source>
        <dbReference type="ARBA" id="ARBA00022490"/>
    </source>
</evidence>
<dbReference type="PROSITE" id="PS00174">
    <property type="entry name" value="P_GLUCOSE_ISOMERASE_2"/>
    <property type="match status" value="1"/>
</dbReference>
<dbReference type="PANTHER" id="PTHR11469:SF1">
    <property type="entry name" value="GLUCOSE-6-PHOSPHATE ISOMERASE"/>
    <property type="match status" value="1"/>
</dbReference>
<dbReference type="PROSITE" id="PS00765">
    <property type="entry name" value="P_GLUCOSE_ISOMERASE_1"/>
    <property type="match status" value="1"/>
</dbReference>
<comment type="pathway">
    <text evidence="1 8 9">Carbohydrate degradation; glycolysis; D-glyceraldehyde 3-phosphate and glycerone phosphate from D-glucose: step 2/4.</text>
</comment>
<dbReference type="PROSITE" id="PS51463">
    <property type="entry name" value="P_GLUCOSE_ISOMERASE_3"/>
    <property type="match status" value="1"/>
</dbReference>
<comment type="subcellular location">
    <subcellularLocation>
        <location evidence="8">Cytoplasm</location>
    </subcellularLocation>
</comment>
<dbReference type="GO" id="GO:0004347">
    <property type="term" value="F:glucose-6-phosphate isomerase activity"/>
    <property type="evidence" value="ECO:0007669"/>
    <property type="project" value="UniProtKB-UniRule"/>
</dbReference>
<dbReference type="PRINTS" id="PR00662">
    <property type="entry name" value="G6PISOMERASE"/>
</dbReference>
<dbReference type="GO" id="GO:0051156">
    <property type="term" value="P:glucose 6-phosphate metabolic process"/>
    <property type="evidence" value="ECO:0007669"/>
    <property type="project" value="TreeGrafter"/>
</dbReference>
<gene>
    <name evidence="8" type="primary">pgi</name>
    <name evidence="11" type="ORF">SAMN05518846_103165</name>
</gene>
<dbReference type="FunFam" id="3.40.50.10490:FF:000016">
    <property type="entry name" value="Glucose-6-phosphate isomerase"/>
    <property type="match status" value="1"/>
</dbReference>
<feature type="domain" description="Helix-turn-helix" evidence="10">
    <location>
        <begin position="455"/>
        <end position="504"/>
    </location>
</feature>
<comment type="caution">
    <text evidence="8">Lacks conserved residue(s) required for the propagation of feature annotation.</text>
</comment>
<evidence type="ECO:0000256" key="8">
    <source>
        <dbReference type="HAMAP-Rule" id="MF_00473"/>
    </source>
</evidence>
<dbReference type="Gene3D" id="3.40.50.10490">
    <property type="entry name" value="Glucose-6-phosphate isomerase like protein, domain 1"/>
    <property type="match status" value="3"/>
</dbReference>
<dbReference type="InterPro" id="IPR035482">
    <property type="entry name" value="SIS_PGI_2"/>
</dbReference>
<evidence type="ECO:0000259" key="10">
    <source>
        <dbReference type="Pfam" id="PF12728"/>
    </source>
</evidence>
<dbReference type="PANTHER" id="PTHR11469">
    <property type="entry name" value="GLUCOSE-6-PHOSPHATE ISOMERASE"/>
    <property type="match status" value="1"/>
</dbReference>
<evidence type="ECO:0000256" key="6">
    <source>
        <dbReference type="ARBA" id="ARBA00023235"/>
    </source>
</evidence>
<evidence type="ECO:0000313" key="11">
    <source>
        <dbReference type="EMBL" id="SFJ37458.1"/>
    </source>
</evidence>
<dbReference type="InterPro" id="IPR046348">
    <property type="entry name" value="SIS_dom_sf"/>
</dbReference>
<comment type="pathway">
    <text evidence="8">Carbohydrate biosynthesis; gluconeogenesis.</text>
</comment>
<dbReference type="CDD" id="cd05015">
    <property type="entry name" value="SIS_PGI_1"/>
    <property type="match status" value="1"/>
</dbReference>
<evidence type="ECO:0000256" key="7">
    <source>
        <dbReference type="ARBA" id="ARBA00029321"/>
    </source>
</evidence>
<sequence>MNQAIRFDYSNALAFVRPHEWELLAPAIGQAHEMLHKKTGPGRDFLGWVDLPEQYDRGEYKRIQRAATRIQSDSDVLLVIGIGGSYLGAKAVLDILGHSFYNLLPKAKRRAPEIYFVGNNISPVYISHLLDVLDGKDVSINVISKSGTTTEPAIAFRLLRDWLVKKYGPEGSKKRIYITTDRARGALKKLADEQGYESFVIPDDIGGRYSVLTAVGLLPIAVSGANLDALMQGAADARARYLKQDLEENPCYQYAAIRNALYRKGKNVELLVSYEPQFRYFSEWWKQLFGESEGKDGKGIFPASAEFSTDLHSMGQYIQDGMRTLFETVISVKTPAVDVTVQEDPTDVDGLNFLSGKQMGFVNKKAFEGTVLAHVDGGVPNLLVEIPEANAYHLGGLIYFFEKACGISGYLLGVNPFDQPGVEAYKANMFALLGKPGYERQKAELEARLKENKTYLTVAETAEYLELPVTFILEKIKEGRIRAVHDGNEYLINKDQFKHHLEEMRRLREWEEAARHEPIPESYDVKDED</sequence>
<dbReference type="Proteomes" id="UP000198915">
    <property type="component" value="Unassembled WGS sequence"/>
</dbReference>
<keyword evidence="6 8" id="KW-0413">Isomerase</keyword>
<protein>
    <recommendedName>
        <fullName evidence="8">Glucose-6-phosphate isomerase</fullName>
        <shortName evidence="8">GPI</shortName>
        <ecNumber evidence="8">5.3.1.9</ecNumber>
    </recommendedName>
    <alternativeName>
        <fullName evidence="8">Phosphoglucose isomerase</fullName>
        <shortName evidence="8">PGI</shortName>
    </alternativeName>
    <alternativeName>
        <fullName evidence="8">Phosphohexose isomerase</fullName>
        <shortName evidence="8">PHI</shortName>
    </alternativeName>
</protein>
<dbReference type="InterPro" id="IPR001672">
    <property type="entry name" value="G6P_Isomerase"/>
</dbReference>
<dbReference type="GO" id="GO:0006094">
    <property type="term" value="P:gluconeogenesis"/>
    <property type="evidence" value="ECO:0007669"/>
    <property type="project" value="UniProtKB-UniRule"/>
</dbReference>
<keyword evidence="5 8" id="KW-0324">Glycolysis</keyword>
<evidence type="ECO:0000256" key="9">
    <source>
        <dbReference type="RuleBase" id="RU000612"/>
    </source>
</evidence>
<dbReference type="GO" id="GO:0048029">
    <property type="term" value="F:monosaccharide binding"/>
    <property type="evidence" value="ECO:0007669"/>
    <property type="project" value="TreeGrafter"/>
</dbReference>
<dbReference type="FunFam" id="3.40.50.10490:FF:000015">
    <property type="entry name" value="Glucose-6-phosphate isomerase"/>
    <property type="match status" value="1"/>
</dbReference>
<name>A0A1I3QTN1_9BACL</name>
<dbReference type="CDD" id="cd05016">
    <property type="entry name" value="SIS_PGI_2"/>
    <property type="match status" value="1"/>
</dbReference>
<feature type="active site" evidence="8">
    <location>
        <position position="426"/>
    </location>
</feature>
<feature type="active site" description="Proton donor" evidence="8">
    <location>
        <position position="291"/>
    </location>
</feature>
<comment type="similarity">
    <text evidence="2 8 9">Belongs to the GPI family.</text>
</comment>
<dbReference type="UniPathway" id="UPA00109">
    <property type="reaction ID" value="UER00181"/>
</dbReference>
<evidence type="ECO:0000256" key="5">
    <source>
        <dbReference type="ARBA" id="ARBA00023152"/>
    </source>
</evidence>
<dbReference type="InterPro" id="IPR018189">
    <property type="entry name" value="Phosphoglucose_isomerase_CS"/>
</dbReference>
<dbReference type="UniPathway" id="UPA00138"/>
<dbReference type="Pfam" id="PF00342">
    <property type="entry name" value="PGI"/>
    <property type="match status" value="1"/>
</dbReference>
<dbReference type="NCBIfam" id="NF010697">
    <property type="entry name" value="PRK14097.1"/>
    <property type="match status" value="1"/>
</dbReference>
<dbReference type="STRING" id="1884381.SAMN05518846_103165"/>
<dbReference type="GO" id="GO:0003677">
    <property type="term" value="F:DNA binding"/>
    <property type="evidence" value="ECO:0007669"/>
    <property type="project" value="InterPro"/>
</dbReference>
<dbReference type="EC" id="5.3.1.9" evidence="8"/>
<evidence type="ECO:0000256" key="1">
    <source>
        <dbReference type="ARBA" id="ARBA00004926"/>
    </source>
</evidence>
<organism evidence="11 12">
    <name type="scientific">Brevibacillus centrosporus</name>
    <dbReference type="NCBI Taxonomy" id="54910"/>
    <lineage>
        <taxon>Bacteria</taxon>
        <taxon>Bacillati</taxon>
        <taxon>Bacillota</taxon>
        <taxon>Bacilli</taxon>
        <taxon>Bacillales</taxon>
        <taxon>Paenibacillaceae</taxon>
        <taxon>Brevibacillus</taxon>
    </lineage>
</organism>
<dbReference type="GO" id="GO:0006096">
    <property type="term" value="P:glycolytic process"/>
    <property type="evidence" value="ECO:0007669"/>
    <property type="project" value="UniProtKB-UniRule"/>
</dbReference>
<dbReference type="GO" id="GO:0097367">
    <property type="term" value="F:carbohydrate derivative binding"/>
    <property type="evidence" value="ECO:0007669"/>
    <property type="project" value="InterPro"/>
</dbReference>
<keyword evidence="12" id="KW-1185">Reference proteome</keyword>
<reference evidence="12" key="1">
    <citation type="submission" date="2016-10" db="EMBL/GenBank/DDBJ databases">
        <authorList>
            <person name="Varghese N."/>
            <person name="Submissions S."/>
        </authorList>
    </citation>
    <scope>NUCLEOTIDE SEQUENCE [LARGE SCALE GENOMIC DNA]</scope>
    <source>
        <strain evidence="12">OK042</strain>
    </source>
</reference>
<dbReference type="NCBIfam" id="TIGR01764">
    <property type="entry name" value="excise"/>
    <property type="match status" value="1"/>
</dbReference>
<dbReference type="GO" id="GO:0005829">
    <property type="term" value="C:cytosol"/>
    <property type="evidence" value="ECO:0007669"/>
    <property type="project" value="TreeGrafter"/>
</dbReference>
<evidence type="ECO:0000313" key="12">
    <source>
        <dbReference type="Proteomes" id="UP000198915"/>
    </source>
</evidence>
<accession>A0A1I3QTN1</accession>
<dbReference type="InterPro" id="IPR041657">
    <property type="entry name" value="HTH_17"/>
</dbReference>
<dbReference type="SUPFAM" id="SSF53697">
    <property type="entry name" value="SIS domain"/>
    <property type="match status" value="1"/>
</dbReference>
<comment type="catalytic activity">
    <reaction evidence="7 8 9">
        <text>alpha-D-glucose 6-phosphate = beta-D-fructose 6-phosphate</text>
        <dbReference type="Rhea" id="RHEA:11816"/>
        <dbReference type="ChEBI" id="CHEBI:57634"/>
        <dbReference type="ChEBI" id="CHEBI:58225"/>
        <dbReference type="EC" id="5.3.1.9"/>
    </reaction>
</comment>
<dbReference type="EMBL" id="FORT01000003">
    <property type="protein sequence ID" value="SFJ37458.1"/>
    <property type="molecule type" value="Genomic_DNA"/>
</dbReference>
<keyword evidence="4 8" id="KW-0963">Cytoplasm</keyword>
<dbReference type="Pfam" id="PF12728">
    <property type="entry name" value="HTH_17"/>
    <property type="match status" value="1"/>
</dbReference>
<evidence type="ECO:0000256" key="3">
    <source>
        <dbReference type="ARBA" id="ARBA00022432"/>
    </source>
</evidence>
<dbReference type="InterPro" id="IPR010093">
    <property type="entry name" value="SinI_DNA-bd"/>
</dbReference>
<proteinExistence type="inferred from homology"/>
<comment type="function">
    <text evidence="8">Catalyzes the reversible isomerization of glucose-6-phosphate to fructose-6-phosphate.</text>
</comment>